<feature type="signal peptide" evidence="1">
    <location>
        <begin position="1"/>
        <end position="27"/>
    </location>
</feature>
<dbReference type="Proteomes" id="UP000193560">
    <property type="component" value="Unassembled WGS sequence"/>
</dbReference>
<dbReference type="PROSITE" id="PS50231">
    <property type="entry name" value="RICIN_B_LECTIN"/>
    <property type="match status" value="1"/>
</dbReference>
<gene>
    <name evidence="2" type="ORF">BCR42DRAFT_412473</name>
</gene>
<organism evidence="2 3">
    <name type="scientific">Absidia repens</name>
    <dbReference type="NCBI Taxonomy" id="90262"/>
    <lineage>
        <taxon>Eukaryota</taxon>
        <taxon>Fungi</taxon>
        <taxon>Fungi incertae sedis</taxon>
        <taxon>Mucoromycota</taxon>
        <taxon>Mucoromycotina</taxon>
        <taxon>Mucoromycetes</taxon>
        <taxon>Mucorales</taxon>
        <taxon>Cunninghamellaceae</taxon>
        <taxon>Absidia</taxon>
    </lineage>
</organism>
<evidence type="ECO:0000313" key="3">
    <source>
        <dbReference type="Proteomes" id="UP000193560"/>
    </source>
</evidence>
<keyword evidence="1" id="KW-0732">Signal</keyword>
<feature type="chain" id="PRO_5010883574" evidence="1">
    <location>
        <begin position="28"/>
        <end position="212"/>
    </location>
</feature>
<evidence type="ECO:0000313" key="2">
    <source>
        <dbReference type="EMBL" id="ORZ17768.1"/>
    </source>
</evidence>
<dbReference type="AlphaFoldDB" id="A0A1X2IJP6"/>
<comment type="caution">
    <text evidence="2">The sequence shown here is derived from an EMBL/GenBank/DDBJ whole genome shotgun (WGS) entry which is preliminary data.</text>
</comment>
<dbReference type="OrthoDB" id="2252306at2759"/>
<proteinExistence type="predicted"/>
<reference evidence="2 3" key="1">
    <citation type="submission" date="2016-07" db="EMBL/GenBank/DDBJ databases">
        <title>Pervasive Adenine N6-methylation of Active Genes in Fungi.</title>
        <authorList>
            <consortium name="DOE Joint Genome Institute"/>
            <person name="Mondo S.J."/>
            <person name="Dannebaum R.O."/>
            <person name="Kuo R.C."/>
            <person name="Labutti K."/>
            <person name="Haridas S."/>
            <person name="Kuo A."/>
            <person name="Salamov A."/>
            <person name="Ahrendt S.R."/>
            <person name="Lipzen A."/>
            <person name="Sullivan W."/>
            <person name="Andreopoulos W.B."/>
            <person name="Clum A."/>
            <person name="Lindquist E."/>
            <person name="Daum C."/>
            <person name="Ramamoorthy G.K."/>
            <person name="Gryganskyi A."/>
            <person name="Culley D."/>
            <person name="Magnuson J.K."/>
            <person name="James T.Y."/>
            <person name="O'Malley M.A."/>
            <person name="Stajich J.E."/>
            <person name="Spatafora J.W."/>
            <person name="Visel A."/>
            <person name="Grigoriev I.V."/>
        </authorList>
    </citation>
    <scope>NUCLEOTIDE SEQUENCE [LARGE SCALE GENOMIC DNA]</scope>
    <source>
        <strain evidence="2 3">NRRL 1336</strain>
    </source>
</reference>
<sequence>MALLFSLLKRGWMIVLLVSVMIAMVNSQGISKTGKKDGAATLKHATNIKPGNYHIRNMKTKKYLGFLPGTLVEPTVKSKSSITEWKVLKYKNKMYSINHNHGSLKKCISARWTNGKDDAGVLWQCELKYSKKRSLAKRYEPILWQKQTWLFVPVSGKKNTFKIMAVTHMYDMIPTCLSSSSTGGKSSRGGTVLKKCKYNTKDSSLYWTFEKA</sequence>
<evidence type="ECO:0000256" key="1">
    <source>
        <dbReference type="SAM" id="SignalP"/>
    </source>
</evidence>
<name>A0A1X2IJP6_9FUNG</name>
<protein>
    <submittedName>
        <fullName evidence="2">Uncharacterized protein</fullName>
    </submittedName>
</protein>
<dbReference type="EMBL" id="MCGE01000009">
    <property type="protein sequence ID" value="ORZ17768.1"/>
    <property type="molecule type" value="Genomic_DNA"/>
</dbReference>
<accession>A0A1X2IJP6</accession>
<keyword evidence="3" id="KW-1185">Reference proteome</keyword>